<evidence type="ECO:0000256" key="3">
    <source>
        <dbReference type="ARBA" id="ARBA00008982"/>
    </source>
</evidence>
<evidence type="ECO:0000256" key="1">
    <source>
        <dbReference type="ARBA" id="ARBA00000642"/>
    </source>
</evidence>
<evidence type="ECO:0000256" key="6">
    <source>
        <dbReference type="ARBA" id="ARBA00016471"/>
    </source>
</evidence>
<dbReference type="CDD" id="cd00318">
    <property type="entry name" value="Phosphoglycerate_kinase"/>
    <property type="match status" value="1"/>
</dbReference>
<feature type="binding site" evidence="13 15">
    <location>
        <position position="323"/>
    </location>
    <ligand>
        <name>ATP</name>
        <dbReference type="ChEBI" id="CHEBI:30616"/>
    </ligand>
</feature>
<name>A0A1M6P9P1_9BACT</name>
<dbReference type="InterPro" id="IPR015824">
    <property type="entry name" value="Phosphoglycerate_kinase_N"/>
</dbReference>
<keyword evidence="7 13" id="KW-0963">Cytoplasm</keyword>
<dbReference type="InterPro" id="IPR015911">
    <property type="entry name" value="Phosphoglycerate_kinase_CS"/>
</dbReference>
<dbReference type="EMBL" id="FQZU01000017">
    <property type="protein sequence ID" value="SHK04691.1"/>
    <property type="molecule type" value="Genomic_DNA"/>
</dbReference>
<feature type="binding site" evidence="14">
    <location>
        <position position="150"/>
    </location>
    <ligand>
        <name>(2R)-3-phosphoglycerate</name>
        <dbReference type="ChEBI" id="CHEBI:58272"/>
    </ligand>
</feature>
<dbReference type="RefSeq" id="WP_139264745.1">
    <property type="nucleotide sequence ID" value="NZ_FQZU01000017.1"/>
</dbReference>
<dbReference type="PRINTS" id="PR00477">
    <property type="entry name" value="PHGLYCKINASE"/>
</dbReference>
<accession>A0A1M6P9P1</accession>
<dbReference type="GO" id="GO:0006096">
    <property type="term" value="P:glycolytic process"/>
    <property type="evidence" value="ECO:0007669"/>
    <property type="project" value="UniProtKB-UniRule"/>
</dbReference>
<evidence type="ECO:0000256" key="11">
    <source>
        <dbReference type="ARBA" id="ARBA00022840"/>
    </source>
</evidence>
<dbReference type="GO" id="GO:0043531">
    <property type="term" value="F:ADP binding"/>
    <property type="evidence" value="ECO:0007669"/>
    <property type="project" value="TreeGrafter"/>
</dbReference>
<dbReference type="FunFam" id="3.40.50.1260:FF:000006">
    <property type="entry name" value="Phosphoglycerate kinase"/>
    <property type="match status" value="1"/>
</dbReference>
<dbReference type="HAMAP" id="MF_00145">
    <property type="entry name" value="Phosphoglyc_kinase"/>
    <property type="match status" value="1"/>
</dbReference>
<dbReference type="PROSITE" id="PS00111">
    <property type="entry name" value="PGLYCERATE_KINASE"/>
    <property type="match status" value="1"/>
</dbReference>
<dbReference type="InterPro" id="IPR036043">
    <property type="entry name" value="Phosphoglycerate_kinase_sf"/>
</dbReference>
<keyword evidence="9 13" id="KW-0547">Nucleotide-binding</keyword>
<evidence type="ECO:0000256" key="2">
    <source>
        <dbReference type="ARBA" id="ARBA00004838"/>
    </source>
</evidence>
<dbReference type="GO" id="GO:0004618">
    <property type="term" value="F:phosphoglycerate kinase activity"/>
    <property type="evidence" value="ECO:0007669"/>
    <property type="project" value="UniProtKB-UniRule"/>
</dbReference>
<evidence type="ECO:0000256" key="13">
    <source>
        <dbReference type="HAMAP-Rule" id="MF_00145"/>
    </source>
</evidence>
<feature type="binding site" evidence="13 14">
    <location>
        <begin position="58"/>
        <end position="61"/>
    </location>
    <ligand>
        <name>substrate</name>
    </ligand>
</feature>
<dbReference type="GO" id="GO:0005829">
    <property type="term" value="C:cytosol"/>
    <property type="evidence" value="ECO:0007669"/>
    <property type="project" value="TreeGrafter"/>
</dbReference>
<dbReference type="PANTHER" id="PTHR11406:SF23">
    <property type="entry name" value="PHOSPHOGLYCERATE KINASE 1, CHLOROPLASTIC-RELATED"/>
    <property type="match status" value="1"/>
</dbReference>
<dbReference type="PANTHER" id="PTHR11406">
    <property type="entry name" value="PHOSPHOGLYCERATE KINASE"/>
    <property type="match status" value="1"/>
</dbReference>
<feature type="binding site" evidence="14">
    <location>
        <position position="35"/>
    </location>
    <ligand>
        <name>(2R)-3-phosphoglycerate</name>
        <dbReference type="ChEBI" id="CHEBI:58272"/>
    </ligand>
</feature>
<gene>
    <name evidence="13" type="primary">pgk</name>
    <name evidence="17" type="ORF">SAMN02745216_02765</name>
</gene>
<dbReference type="Gene3D" id="3.40.50.1260">
    <property type="entry name" value="Phosphoglycerate kinase, N-terminal domain"/>
    <property type="match status" value="2"/>
</dbReference>
<keyword evidence="12 13" id="KW-0324">Glycolysis</keyword>
<keyword evidence="8 13" id="KW-0808">Transferase</keyword>
<feature type="binding site" evidence="13 15">
    <location>
        <begin position="349"/>
        <end position="352"/>
    </location>
    <ligand>
        <name>ATP</name>
        <dbReference type="ChEBI" id="CHEBI:30616"/>
    </ligand>
</feature>
<dbReference type="UniPathway" id="UPA00109">
    <property type="reaction ID" value="UER00185"/>
</dbReference>
<comment type="subcellular location">
    <subcellularLocation>
        <location evidence="13">Cytoplasm</location>
    </subcellularLocation>
</comment>
<dbReference type="STRING" id="1121393.SAMN02745216_02765"/>
<dbReference type="PIRSF" id="PIRSF000724">
    <property type="entry name" value="Pgk"/>
    <property type="match status" value="1"/>
</dbReference>
<evidence type="ECO:0000313" key="18">
    <source>
        <dbReference type="Proteomes" id="UP000183994"/>
    </source>
</evidence>
<comment type="caution">
    <text evidence="13">Lacks conserved residue(s) required for the propagation of feature annotation.</text>
</comment>
<sequence>MLNMRDVDISGKRVLIRVDVNVPLDANLNITDDTRIRAVLPSINYALDEGAKVIIASHMGRPKGQVVPELSMAPVAKRFKRLLKKEVELAPDSIGPEVKAMVEKMQDGDVIMLENLRFHQAEIDNDDAFAKELASLCDVYINNAFAVAHRENASVVAITRHAPVCAAGFLLQSELNYFAKAMNDPARPLVAIIGGAKVSSKLGALHHMLQHVDKFVVGGAMASTFLKSVDYNVGKSKVEDDLLWEARSLMKRATMQGTAFYIPVDAVVADRFSPDAESKIVPIREIPPEWMIMDIGPATALLYSEVLASAKTIIWNGPMGVFEMDAFSRGTMSMVNYVANSYALSIVGGGDTDVAIHKAGETHRITYISTGGGAFLALMEGKTLPAVAALERHQAKI</sequence>
<feature type="binding site" evidence="13">
    <location>
        <position position="150"/>
    </location>
    <ligand>
        <name>substrate</name>
    </ligand>
</feature>
<organism evidence="17 18">
    <name type="scientific">Desulfatibacillum alkenivorans DSM 16219</name>
    <dbReference type="NCBI Taxonomy" id="1121393"/>
    <lineage>
        <taxon>Bacteria</taxon>
        <taxon>Pseudomonadati</taxon>
        <taxon>Thermodesulfobacteriota</taxon>
        <taxon>Desulfobacteria</taxon>
        <taxon>Desulfobacterales</taxon>
        <taxon>Desulfatibacillaceae</taxon>
        <taxon>Desulfatibacillum</taxon>
    </lineage>
</organism>
<reference evidence="18" key="1">
    <citation type="submission" date="2016-11" db="EMBL/GenBank/DDBJ databases">
        <authorList>
            <person name="Varghese N."/>
            <person name="Submissions S."/>
        </authorList>
    </citation>
    <scope>NUCLEOTIDE SEQUENCE [LARGE SCALE GENOMIC DNA]</scope>
    <source>
        <strain evidence="18">DSM 16219</strain>
    </source>
</reference>
<comment type="subunit">
    <text evidence="4 13">Monomer.</text>
</comment>
<evidence type="ECO:0000256" key="10">
    <source>
        <dbReference type="ARBA" id="ARBA00022777"/>
    </source>
</evidence>
<dbReference type="OrthoDB" id="9808460at2"/>
<comment type="catalytic activity">
    <reaction evidence="1 13 16">
        <text>(2R)-3-phosphoglycerate + ATP = (2R)-3-phospho-glyceroyl phosphate + ADP</text>
        <dbReference type="Rhea" id="RHEA:14801"/>
        <dbReference type="ChEBI" id="CHEBI:30616"/>
        <dbReference type="ChEBI" id="CHEBI:57604"/>
        <dbReference type="ChEBI" id="CHEBI:58272"/>
        <dbReference type="ChEBI" id="CHEBI:456216"/>
        <dbReference type="EC" id="2.7.2.3"/>
    </reaction>
</comment>
<dbReference type="Proteomes" id="UP000183994">
    <property type="component" value="Unassembled WGS sequence"/>
</dbReference>
<evidence type="ECO:0000256" key="4">
    <source>
        <dbReference type="ARBA" id="ARBA00011245"/>
    </source>
</evidence>
<keyword evidence="18" id="KW-1185">Reference proteome</keyword>
<evidence type="ECO:0000256" key="9">
    <source>
        <dbReference type="ARBA" id="ARBA00022741"/>
    </source>
</evidence>
<evidence type="ECO:0000256" key="15">
    <source>
        <dbReference type="PIRSR" id="PIRSR000724-2"/>
    </source>
</evidence>
<dbReference type="InterPro" id="IPR001576">
    <property type="entry name" value="Phosphoglycerate_kinase"/>
</dbReference>
<dbReference type="SUPFAM" id="SSF53748">
    <property type="entry name" value="Phosphoglycerate kinase"/>
    <property type="match status" value="1"/>
</dbReference>
<evidence type="ECO:0000256" key="14">
    <source>
        <dbReference type="PIRSR" id="PIRSR000724-1"/>
    </source>
</evidence>
<dbReference type="GO" id="GO:0005524">
    <property type="term" value="F:ATP binding"/>
    <property type="evidence" value="ECO:0007669"/>
    <property type="project" value="UniProtKB-KW"/>
</dbReference>
<dbReference type="AlphaFoldDB" id="A0A1M6P9P1"/>
<evidence type="ECO:0000313" key="17">
    <source>
        <dbReference type="EMBL" id="SHK04691.1"/>
    </source>
</evidence>
<keyword evidence="11 13" id="KW-0067">ATP-binding</keyword>
<evidence type="ECO:0000256" key="7">
    <source>
        <dbReference type="ARBA" id="ARBA00022490"/>
    </source>
</evidence>
<evidence type="ECO:0000256" key="12">
    <source>
        <dbReference type="ARBA" id="ARBA00023152"/>
    </source>
</evidence>
<evidence type="ECO:0000256" key="5">
    <source>
        <dbReference type="ARBA" id="ARBA00013061"/>
    </source>
</evidence>
<protein>
    <recommendedName>
        <fullName evidence="6 13">Phosphoglycerate kinase</fullName>
        <ecNumber evidence="5 13">2.7.2.3</ecNumber>
    </recommendedName>
</protein>
<comment type="pathway">
    <text evidence="2 13">Carbohydrate degradation; glycolysis; pyruvate from D-glyceraldehyde 3-phosphate: step 2/5.</text>
</comment>
<comment type="similarity">
    <text evidence="3 13 16">Belongs to the phosphoglycerate kinase family.</text>
</comment>
<feature type="binding site" evidence="13">
    <location>
        <position position="117"/>
    </location>
    <ligand>
        <name>substrate</name>
    </ligand>
</feature>
<feature type="binding site" evidence="14">
    <location>
        <position position="117"/>
    </location>
    <ligand>
        <name>(2R)-3-phosphoglycerate</name>
        <dbReference type="ChEBI" id="CHEBI:58272"/>
    </ligand>
</feature>
<evidence type="ECO:0000256" key="16">
    <source>
        <dbReference type="RuleBase" id="RU000532"/>
    </source>
</evidence>
<dbReference type="FunFam" id="3.40.50.1260:FF:000031">
    <property type="entry name" value="Phosphoglycerate kinase 1"/>
    <property type="match status" value="1"/>
</dbReference>
<proteinExistence type="inferred from homology"/>
<dbReference type="GO" id="GO:0006094">
    <property type="term" value="P:gluconeogenesis"/>
    <property type="evidence" value="ECO:0007669"/>
    <property type="project" value="TreeGrafter"/>
</dbReference>
<dbReference type="Pfam" id="PF00162">
    <property type="entry name" value="PGK"/>
    <property type="match status" value="1"/>
</dbReference>
<feature type="binding site" evidence="13 15">
    <location>
        <position position="201"/>
    </location>
    <ligand>
        <name>ATP</name>
        <dbReference type="ChEBI" id="CHEBI:30616"/>
    </ligand>
</feature>
<dbReference type="EC" id="2.7.2.3" evidence="5 13"/>
<feature type="binding site" evidence="13">
    <location>
        <position position="35"/>
    </location>
    <ligand>
        <name>substrate</name>
    </ligand>
</feature>
<keyword evidence="10 13" id="KW-0418">Kinase</keyword>
<evidence type="ECO:0000256" key="8">
    <source>
        <dbReference type="ARBA" id="ARBA00022679"/>
    </source>
</evidence>
<feature type="binding site" evidence="13 14">
    <location>
        <begin position="19"/>
        <end position="21"/>
    </location>
    <ligand>
        <name>substrate</name>
    </ligand>
</feature>